<feature type="region of interest" description="Disordered" evidence="1">
    <location>
        <begin position="165"/>
        <end position="232"/>
    </location>
</feature>
<feature type="compositionally biased region" description="Polar residues" evidence="1">
    <location>
        <begin position="126"/>
        <end position="145"/>
    </location>
</feature>
<reference evidence="3" key="1">
    <citation type="submission" date="2022-11" db="UniProtKB">
        <authorList>
            <consortium name="WormBaseParasite"/>
        </authorList>
    </citation>
    <scope>IDENTIFICATION</scope>
</reference>
<dbReference type="Proteomes" id="UP000887574">
    <property type="component" value="Unplaced"/>
</dbReference>
<dbReference type="AlphaFoldDB" id="A0A915EBQ9"/>
<feature type="compositionally biased region" description="Low complexity" evidence="1">
    <location>
        <begin position="223"/>
        <end position="232"/>
    </location>
</feature>
<feature type="compositionally biased region" description="Low complexity" evidence="1">
    <location>
        <begin position="165"/>
        <end position="193"/>
    </location>
</feature>
<sequence>MPEHLSPACKQLISRMLVRNPCQRATLAEVIQSPWVVAGDRGHAEVLPLICRDQLPDCAHTTIVEQMVAGQIGTEDEILSYMTATYYLLAERVLSAYRQQQAHQLLLINNPPGTSSEDETEGCQPNPHNSTGVLSGRSRSNSWRGPSTRRACTILKEESEEELSSYLRSSSRQSSRFYTKPSSRLSSLAPSRANSTDSFQPKANALIPDITQEEDEPEEGDLLPDLQLHSNT</sequence>
<name>A0A915EBQ9_9BILA</name>
<dbReference type="WBParaSite" id="jg4652">
    <property type="protein sequence ID" value="jg4652"/>
    <property type="gene ID" value="jg4652"/>
</dbReference>
<evidence type="ECO:0000313" key="2">
    <source>
        <dbReference type="Proteomes" id="UP000887574"/>
    </source>
</evidence>
<accession>A0A915EBQ9</accession>
<protein>
    <submittedName>
        <fullName evidence="3">Protein kinase domain-containing protein</fullName>
    </submittedName>
</protein>
<dbReference type="InterPro" id="IPR011009">
    <property type="entry name" value="Kinase-like_dom_sf"/>
</dbReference>
<feature type="compositionally biased region" description="Acidic residues" evidence="1">
    <location>
        <begin position="211"/>
        <end position="222"/>
    </location>
</feature>
<feature type="region of interest" description="Disordered" evidence="1">
    <location>
        <begin position="108"/>
        <end position="149"/>
    </location>
</feature>
<proteinExistence type="predicted"/>
<organism evidence="2 3">
    <name type="scientific">Ditylenchus dipsaci</name>
    <dbReference type="NCBI Taxonomy" id="166011"/>
    <lineage>
        <taxon>Eukaryota</taxon>
        <taxon>Metazoa</taxon>
        <taxon>Ecdysozoa</taxon>
        <taxon>Nematoda</taxon>
        <taxon>Chromadorea</taxon>
        <taxon>Rhabditida</taxon>
        <taxon>Tylenchina</taxon>
        <taxon>Tylenchomorpha</taxon>
        <taxon>Sphaerularioidea</taxon>
        <taxon>Anguinidae</taxon>
        <taxon>Anguininae</taxon>
        <taxon>Ditylenchus</taxon>
    </lineage>
</organism>
<dbReference type="Gene3D" id="1.10.510.10">
    <property type="entry name" value="Transferase(Phosphotransferase) domain 1"/>
    <property type="match status" value="1"/>
</dbReference>
<dbReference type="SUPFAM" id="SSF56112">
    <property type="entry name" value="Protein kinase-like (PK-like)"/>
    <property type="match status" value="1"/>
</dbReference>
<evidence type="ECO:0000313" key="3">
    <source>
        <dbReference type="WBParaSite" id="jg4652"/>
    </source>
</evidence>
<keyword evidence="2" id="KW-1185">Reference proteome</keyword>
<evidence type="ECO:0000256" key="1">
    <source>
        <dbReference type="SAM" id="MobiDB-lite"/>
    </source>
</evidence>